<dbReference type="InterPro" id="IPR001041">
    <property type="entry name" value="2Fe-2S_ferredoxin-type"/>
</dbReference>
<comment type="cofactor">
    <cofactor evidence="6">
        <name>[2Fe-2S] cluster</name>
        <dbReference type="ChEBI" id="CHEBI:190135"/>
    </cofactor>
</comment>
<dbReference type="GO" id="GO:0051537">
    <property type="term" value="F:2 iron, 2 sulfur cluster binding"/>
    <property type="evidence" value="ECO:0007669"/>
    <property type="project" value="UniProtKB-KW"/>
</dbReference>
<evidence type="ECO:0000313" key="9">
    <source>
        <dbReference type="Proteomes" id="UP000005801"/>
    </source>
</evidence>
<organism evidence="8 9">
    <name type="scientific">Plesiocystis pacifica SIR-1</name>
    <dbReference type="NCBI Taxonomy" id="391625"/>
    <lineage>
        <taxon>Bacteria</taxon>
        <taxon>Pseudomonadati</taxon>
        <taxon>Myxococcota</taxon>
        <taxon>Polyangia</taxon>
        <taxon>Nannocystales</taxon>
        <taxon>Nannocystaceae</taxon>
        <taxon>Plesiocystis</taxon>
    </lineage>
</organism>
<keyword evidence="5" id="KW-0411">Iron-sulfur</keyword>
<dbReference type="CDD" id="cd00207">
    <property type="entry name" value="fer2"/>
    <property type="match status" value="1"/>
</dbReference>
<comment type="similarity">
    <text evidence="1">Belongs to the adrenodoxin/putidaredoxin family.</text>
</comment>
<dbReference type="EMBL" id="ABCS01000141">
    <property type="protein sequence ID" value="EDM74245.1"/>
    <property type="molecule type" value="Genomic_DNA"/>
</dbReference>
<dbReference type="InterPro" id="IPR036010">
    <property type="entry name" value="2Fe-2S_ferredoxin-like_sf"/>
</dbReference>
<dbReference type="GO" id="GO:0140647">
    <property type="term" value="P:P450-containing electron transport chain"/>
    <property type="evidence" value="ECO:0007669"/>
    <property type="project" value="InterPro"/>
</dbReference>
<evidence type="ECO:0000256" key="1">
    <source>
        <dbReference type="ARBA" id="ARBA00010914"/>
    </source>
</evidence>
<evidence type="ECO:0000256" key="5">
    <source>
        <dbReference type="ARBA" id="ARBA00023014"/>
    </source>
</evidence>
<dbReference type="GO" id="GO:0046872">
    <property type="term" value="F:metal ion binding"/>
    <property type="evidence" value="ECO:0007669"/>
    <property type="project" value="UniProtKB-KW"/>
</dbReference>
<dbReference type="Gene3D" id="3.10.20.30">
    <property type="match status" value="1"/>
</dbReference>
<dbReference type="PANTHER" id="PTHR23426:SF65">
    <property type="entry name" value="FERREDOXIN-2, MITOCHONDRIAL"/>
    <property type="match status" value="1"/>
</dbReference>
<dbReference type="GO" id="GO:0009055">
    <property type="term" value="F:electron transfer activity"/>
    <property type="evidence" value="ECO:0007669"/>
    <property type="project" value="TreeGrafter"/>
</dbReference>
<dbReference type="InterPro" id="IPR012675">
    <property type="entry name" value="Beta-grasp_dom_sf"/>
</dbReference>
<dbReference type="OrthoDB" id="9793027at2"/>
<keyword evidence="2" id="KW-0001">2Fe-2S</keyword>
<dbReference type="STRING" id="391625.PPSIR1_41129"/>
<dbReference type="Proteomes" id="UP000005801">
    <property type="component" value="Unassembled WGS sequence"/>
</dbReference>
<keyword evidence="4" id="KW-0408">Iron</keyword>
<evidence type="ECO:0000313" key="8">
    <source>
        <dbReference type="EMBL" id="EDM74245.1"/>
    </source>
</evidence>
<dbReference type="PANTHER" id="PTHR23426">
    <property type="entry name" value="FERREDOXIN/ADRENODOXIN"/>
    <property type="match status" value="1"/>
</dbReference>
<evidence type="ECO:0000259" key="7">
    <source>
        <dbReference type="PROSITE" id="PS51085"/>
    </source>
</evidence>
<accession>A6GIQ7</accession>
<dbReference type="AlphaFoldDB" id="A6GIQ7"/>
<dbReference type="Pfam" id="PF00111">
    <property type="entry name" value="Fer2"/>
    <property type="match status" value="1"/>
</dbReference>
<proteinExistence type="inferred from homology"/>
<name>A6GIQ7_9BACT</name>
<keyword evidence="9" id="KW-1185">Reference proteome</keyword>
<dbReference type="InterPro" id="IPR001055">
    <property type="entry name" value="Adrenodoxin-like"/>
</dbReference>
<evidence type="ECO:0000256" key="6">
    <source>
        <dbReference type="ARBA" id="ARBA00034078"/>
    </source>
</evidence>
<evidence type="ECO:0000256" key="4">
    <source>
        <dbReference type="ARBA" id="ARBA00023004"/>
    </source>
</evidence>
<dbReference type="PRINTS" id="PR00355">
    <property type="entry name" value="ADRENODOXIN"/>
</dbReference>
<dbReference type="SUPFAM" id="SSF54292">
    <property type="entry name" value="2Fe-2S ferredoxin-like"/>
    <property type="match status" value="1"/>
</dbReference>
<sequence length="113" mass="12367">MPKVIFRGGPDGERTVEAKTGQNLLEIAEEHDVKMGSACGGVCACSSCHCYILEGEDSLDEPSDAEEDRLDMAFDVKPSSRLGCQVKLGDEDLAVGLTQETVEVWFNEHPEHR</sequence>
<dbReference type="eggNOG" id="COG0633">
    <property type="taxonomic scope" value="Bacteria"/>
</dbReference>
<evidence type="ECO:0000256" key="2">
    <source>
        <dbReference type="ARBA" id="ARBA00022714"/>
    </source>
</evidence>
<dbReference type="RefSeq" id="WP_006976593.1">
    <property type="nucleotide sequence ID" value="NZ_ABCS01000141.1"/>
</dbReference>
<keyword evidence="3" id="KW-0479">Metal-binding</keyword>
<comment type="caution">
    <text evidence="8">The sequence shown here is derived from an EMBL/GenBank/DDBJ whole genome shotgun (WGS) entry which is preliminary data.</text>
</comment>
<gene>
    <name evidence="8" type="ORF">PPSIR1_41129</name>
</gene>
<feature type="domain" description="2Fe-2S ferredoxin-type" evidence="7">
    <location>
        <begin position="2"/>
        <end position="101"/>
    </location>
</feature>
<dbReference type="PROSITE" id="PS51085">
    <property type="entry name" value="2FE2S_FER_2"/>
    <property type="match status" value="1"/>
</dbReference>
<reference evidence="8 9" key="1">
    <citation type="submission" date="2007-06" db="EMBL/GenBank/DDBJ databases">
        <authorList>
            <person name="Shimkets L."/>
            <person name="Ferriera S."/>
            <person name="Johnson J."/>
            <person name="Kravitz S."/>
            <person name="Beeson K."/>
            <person name="Sutton G."/>
            <person name="Rogers Y.-H."/>
            <person name="Friedman R."/>
            <person name="Frazier M."/>
            <person name="Venter J.C."/>
        </authorList>
    </citation>
    <scope>NUCLEOTIDE SEQUENCE [LARGE SCALE GENOMIC DNA]</scope>
    <source>
        <strain evidence="8 9">SIR-1</strain>
    </source>
</reference>
<protein>
    <submittedName>
        <fullName evidence="8">Putative 2Fe-2S cluster assembly ferredoxin</fullName>
    </submittedName>
</protein>
<evidence type="ECO:0000256" key="3">
    <source>
        <dbReference type="ARBA" id="ARBA00022723"/>
    </source>
</evidence>